<dbReference type="InterPro" id="IPR011250">
    <property type="entry name" value="OMP/PagP_B-barrel"/>
</dbReference>
<reference evidence="3 4" key="1">
    <citation type="submission" date="2023-07" db="EMBL/GenBank/DDBJ databases">
        <title>Sorghum-associated microbial communities from plants grown in Nebraska, USA.</title>
        <authorList>
            <person name="Schachtman D."/>
        </authorList>
    </citation>
    <scope>NUCLEOTIDE SEQUENCE [LARGE SCALE GENOMIC DNA]</scope>
    <source>
        <strain evidence="3 4">BE314</strain>
    </source>
</reference>
<comment type="subcellular location">
    <subcellularLocation>
        <location evidence="1">Cell outer membrane</location>
    </subcellularLocation>
</comment>
<dbReference type="Proteomes" id="UP001180453">
    <property type="component" value="Unassembled WGS sequence"/>
</dbReference>
<feature type="chain" id="PRO_5047179287" description="Beta-barrel porin 2" evidence="2">
    <location>
        <begin position="33"/>
        <end position="418"/>
    </location>
</feature>
<organism evidence="3 4">
    <name type="scientific">Roseateles saccharophilus</name>
    <name type="common">Pseudomonas saccharophila</name>
    <dbReference type="NCBI Taxonomy" id="304"/>
    <lineage>
        <taxon>Bacteria</taxon>
        <taxon>Pseudomonadati</taxon>
        <taxon>Pseudomonadota</taxon>
        <taxon>Betaproteobacteria</taxon>
        <taxon>Burkholderiales</taxon>
        <taxon>Sphaerotilaceae</taxon>
        <taxon>Roseateles</taxon>
    </lineage>
</organism>
<evidence type="ECO:0000313" key="4">
    <source>
        <dbReference type="Proteomes" id="UP001180453"/>
    </source>
</evidence>
<accession>A0ABU1YSC7</accession>
<dbReference type="EMBL" id="JAVDXU010000003">
    <property type="protein sequence ID" value="MDR7271759.1"/>
    <property type="molecule type" value="Genomic_DNA"/>
</dbReference>
<protein>
    <recommendedName>
        <fullName evidence="5">Beta-barrel porin 2</fullName>
    </recommendedName>
</protein>
<evidence type="ECO:0000256" key="1">
    <source>
        <dbReference type="ARBA" id="ARBA00004442"/>
    </source>
</evidence>
<keyword evidence="2" id="KW-0732">Signal</keyword>
<gene>
    <name evidence="3" type="ORF">J2X20_004427</name>
</gene>
<name>A0ABU1YSC7_ROSSA</name>
<comment type="caution">
    <text evidence="3">The sequence shown here is derived from an EMBL/GenBank/DDBJ whole genome shotgun (WGS) entry which is preliminary data.</text>
</comment>
<evidence type="ECO:0000256" key="2">
    <source>
        <dbReference type="SAM" id="SignalP"/>
    </source>
</evidence>
<proteinExistence type="predicted"/>
<feature type="signal peptide" evidence="2">
    <location>
        <begin position="1"/>
        <end position="32"/>
    </location>
</feature>
<evidence type="ECO:0000313" key="3">
    <source>
        <dbReference type="EMBL" id="MDR7271759.1"/>
    </source>
</evidence>
<evidence type="ECO:0008006" key="5">
    <source>
        <dbReference type="Google" id="ProtNLM"/>
    </source>
</evidence>
<dbReference type="SUPFAM" id="SSF56925">
    <property type="entry name" value="OMPA-like"/>
    <property type="match status" value="1"/>
</dbReference>
<dbReference type="RefSeq" id="WP_409034184.1">
    <property type="nucleotide sequence ID" value="NZ_JAVDXU010000003.1"/>
</dbReference>
<sequence>MIAMPTKPSHHCRWAALAPLAAALLANQAAQAQTDDTTPFYVGGSLGLAHVSNVYRESTATNNDRVTSVGLLGGIDKKLGRQHLTLDGSVQDNRYSENRDLNNLSYTLKGAVNWQTVGNLSGVLSAKSDRSLADFNIGNGVDPILKKNIEREDEYQALVRLGVATRYTLEAGWSHRRRDFSASEYDRFNFHQNTGSFGIYATPGANVRLGLAARHTRGQNPRYPVGFALDPETLQIVVVSAPNDYTRNDLDFTTKWSTGGRSTLNTRISRSKTHNSLDTRLRDLSGTTGSLGWNWQPTAKLQLNLQYARDTGQESLVQAADLNRVYTSQQLGGSYALTSKLSLSAKGSRNRSTRTNSTGAAVVDALDDFKTYNLGVRWAFSRGISLSCQYDHADRDNSVPQYVYSASSYGCTAQAILY</sequence>
<keyword evidence="4" id="KW-1185">Reference proteome</keyword>